<organism evidence="2 3">
    <name type="scientific">Novipirellula herctigrandis</name>
    <dbReference type="NCBI Taxonomy" id="2527986"/>
    <lineage>
        <taxon>Bacteria</taxon>
        <taxon>Pseudomonadati</taxon>
        <taxon>Planctomycetota</taxon>
        <taxon>Planctomycetia</taxon>
        <taxon>Pirellulales</taxon>
        <taxon>Pirellulaceae</taxon>
        <taxon>Novipirellula</taxon>
    </lineage>
</organism>
<dbReference type="InterPro" id="IPR036465">
    <property type="entry name" value="vWFA_dom_sf"/>
</dbReference>
<name>A0A5C5YZA2_9BACT</name>
<dbReference type="EMBL" id="SJPJ01000001">
    <property type="protein sequence ID" value="TWT79947.1"/>
    <property type="molecule type" value="Genomic_DNA"/>
</dbReference>
<proteinExistence type="predicted"/>
<sequence length="327" mass="36886">MHVSFLSLASEPAHSQFSHLRLFGTLSMRILDLVSPQQLSRVAALQVLARQIVEGFCSGRHRSPQKGFSVEFKEHRPYVRGDELKNIDWKAYAKSDRLYIREYEEETNLRCVLLVDRSGSMQYRGDRSGGLSKDDYTQRLAASLAYLMLAQQDAVGAVTFDSIPRNIVTPRGRASHLRAVLAALVSPPEGIETDLGGAIRSVVPKLGRRGIVVLFSDAMGDLGSLSRSLAQIRSRHHEVVFFQILDPDEVDFPFSGRIQFHDLEETAEDQTVDANSLHAAYLDRFEQHASQLRDICRRNRVDLVTIQTGQPFDDALHQYVALRRQIQ</sequence>
<keyword evidence="3" id="KW-1185">Reference proteome</keyword>
<dbReference type="PANTHER" id="PTHR33608">
    <property type="entry name" value="BLL2464 PROTEIN"/>
    <property type="match status" value="1"/>
</dbReference>
<accession>A0A5C5YZA2</accession>
<dbReference type="Pfam" id="PF01882">
    <property type="entry name" value="DUF58"/>
    <property type="match status" value="1"/>
</dbReference>
<protein>
    <recommendedName>
        <fullName evidence="1">DUF58 domain-containing protein</fullName>
    </recommendedName>
</protein>
<dbReference type="Proteomes" id="UP000315010">
    <property type="component" value="Unassembled WGS sequence"/>
</dbReference>
<comment type="caution">
    <text evidence="2">The sequence shown here is derived from an EMBL/GenBank/DDBJ whole genome shotgun (WGS) entry which is preliminary data.</text>
</comment>
<evidence type="ECO:0000313" key="3">
    <source>
        <dbReference type="Proteomes" id="UP000315010"/>
    </source>
</evidence>
<dbReference type="PANTHER" id="PTHR33608:SF7">
    <property type="entry name" value="DUF58 DOMAIN-CONTAINING PROTEIN"/>
    <property type="match status" value="1"/>
</dbReference>
<evidence type="ECO:0000313" key="2">
    <source>
        <dbReference type="EMBL" id="TWT79947.1"/>
    </source>
</evidence>
<feature type="domain" description="DUF58" evidence="1">
    <location>
        <begin position="74"/>
        <end position="281"/>
    </location>
</feature>
<reference evidence="2 3" key="1">
    <citation type="submission" date="2019-02" db="EMBL/GenBank/DDBJ databases">
        <title>Deep-cultivation of Planctomycetes and their phenomic and genomic characterization uncovers novel biology.</title>
        <authorList>
            <person name="Wiegand S."/>
            <person name="Jogler M."/>
            <person name="Boedeker C."/>
            <person name="Pinto D."/>
            <person name="Vollmers J."/>
            <person name="Rivas-Marin E."/>
            <person name="Kohn T."/>
            <person name="Peeters S.H."/>
            <person name="Heuer A."/>
            <person name="Rast P."/>
            <person name="Oberbeckmann S."/>
            <person name="Bunk B."/>
            <person name="Jeske O."/>
            <person name="Meyerdierks A."/>
            <person name="Storesund J.E."/>
            <person name="Kallscheuer N."/>
            <person name="Luecker S."/>
            <person name="Lage O.M."/>
            <person name="Pohl T."/>
            <person name="Merkel B.J."/>
            <person name="Hornburger P."/>
            <person name="Mueller R.-W."/>
            <person name="Bruemmer F."/>
            <person name="Labrenz M."/>
            <person name="Spormann A.M."/>
            <person name="Op Den Camp H."/>
            <person name="Overmann J."/>
            <person name="Amann R."/>
            <person name="Jetten M.S.M."/>
            <person name="Mascher T."/>
            <person name="Medema M.H."/>
            <person name="Devos D.P."/>
            <person name="Kaster A.-K."/>
            <person name="Ovreas L."/>
            <person name="Rohde M."/>
            <person name="Galperin M.Y."/>
            <person name="Jogler C."/>
        </authorList>
    </citation>
    <scope>NUCLEOTIDE SEQUENCE [LARGE SCALE GENOMIC DNA]</scope>
    <source>
        <strain evidence="2 3">CA13</strain>
    </source>
</reference>
<dbReference type="SUPFAM" id="SSF53300">
    <property type="entry name" value="vWA-like"/>
    <property type="match status" value="1"/>
</dbReference>
<gene>
    <name evidence="2" type="ORF">CA13_13580</name>
</gene>
<evidence type="ECO:0000259" key="1">
    <source>
        <dbReference type="Pfam" id="PF01882"/>
    </source>
</evidence>
<dbReference type="Gene3D" id="3.40.50.410">
    <property type="entry name" value="von Willebrand factor, type A domain"/>
    <property type="match status" value="1"/>
</dbReference>
<dbReference type="AlphaFoldDB" id="A0A5C5YZA2"/>
<dbReference type="CDD" id="cd00198">
    <property type="entry name" value="vWFA"/>
    <property type="match status" value="1"/>
</dbReference>
<dbReference type="InterPro" id="IPR002881">
    <property type="entry name" value="DUF58"/>
</dbReference>